<dbReference type="InterPro" id="IPR011006">
    <property type="entry name" value="CheY-like_superfamily"/>
</dbReference>
<organism evidence="4 5">
    <name type="scientific">Paracoccus onchidii</name>
    <dbReference type="NCBI Taxonomy" id="3017813"/>
    <lineage>
        <taxon>Bacteria</taxon>
        <taxon>Pseudomonadati</taxon>
        <taxon>Pseudomonadota</taxon>
        <taxon>Alphaproteobacteria</taxon>
        <taxon>Rhodobacterales</taxon>
        <taxon>Paracoccaceae</taxon>
        <taxon>Paracoccus</taxon>
    </lineage>
</organism>
<dbReference type="Proteomes" id="UP001165641">
    <property type="component" value="Unassembled WGS sequence"/>
</dbReference>
<evidence type="ECO:0000256" key="1">
    <source>
        <dbReference type="ARBA" id="ARBA00022553"/>
    </source>
</evidence>
<reference evidence="4" key="1">
    <citation type="submission" date="2022-12" db="EMBL/GenBank/DDBJ databases">
        <title>Paracoccus onchidii sp. nov., isolated from a marine invertebrate from the South China Sea.</title>
        <authorList>
            <person name="Xu S."/>
            <person name="Liu Z."/>
            <person name="Xu Y."/>
        </authorList>
    </citation>
    <scope>NUCLEOTIDE SEQUENCE</scope>
    <source>
        <strain evidence="4">Z330</strain>
    </source>
</reference>
<evidence type="ECO:0000259" key="3">
    <source>
        <dbReference type="PROSITE" id="PS50110"/>
    </source>
</evidence>
<keyword evidence="5" id="KW-1185">Reference proteome</keyword>
<evidence type="ECO:0000256" key="2">
    <source>
        <dbReference type="PROSITE-ProRule" id="PRU00169"/>
    </source>
</evidence>
<dbReference type="CDD" id="cd00156">
    <property type="entry name" value="REC"/>
    <property type="match status" value="1"/>
</dbReference>
<keyword evidence="1 2" id="KW-0597">Phosphoprotein</keyword>
<dbReference type="Gene3D" id="3.40.50.2300">
    <property type="match status" value="1"/>
</dbReference>
<dbReference type="PROSITE" id="PS50110">
    <property type="entry name" value="RESPONSE_REGULATORY"/>
    <property type="match status" value="1"/>
</dbReference>
<sequence length="122" mass="12688">MDQRTPLVAIVDDDPSVCRGLSRLVGSLGCPTVVFQSGEGLRAGCASMRPDHVLVDLHMPGLRGPALISALKDRNPSLRITVMTGLDQPGAREACLGAGAVGYVLKPLSARDLSRILGLASA</sequence>
<evidence type="ECO:0000313" key="4">
    <source>
        <dbReference type="EMBL" id="MDB6179659.1"/>
    </source>
</evidence>
<proteinExistence type="predicted"/>
<dbReference type="InterPro" id="IPR001789">
    <property type="entry name" value="Sig_transdc_resp-reg_receiver"/>
</dbReference>
<dbReference type="InterPro" id="IPR050595">
    <property type="entry name" value="Bact_response_regulator"/>
</dbReference>
<name>A0ABT4ZKC3_9RHOB</name>
<dbReference type="PANTHER" id="PTHR44591:SF3">
    <property type="entry name" value="RESPONSE REGULATORY DOMAIN-CONTAINING PROTEIN"/>
    <property type="match status" value="1"/>
</dbReference>
<dbReference type="RefSeq" id="WP_271890754.1">
    <property type="nucleotide sequence ID" value="NZ_JAQBIE010000049.1"/>
</dbReference>
<evidence type="ECO:0000313" key="5">
    <source>
        <dbReference type="Proteomes" id="UP001165641"/>
    </source>
</evidence>
<dbReference type="SUPFAM" id="SSF52172">
    <property type="entry name" value="CheY-like"/>
    <property type="match status" value="1"/>
</dbReference>
<dbReference type="PANTHER" id="PTHR44591">
    <property type="entry name" value="STRESS RESPONSE REGULATOR PROTEIN 1"/>
    <property type="match status" value="1"/>
</dbReference>
<comment type="caution">
    <text evidence="4">The sequence shown here is derived from an EMBL/GenBank/DDBJ whole genome shotgun (WGS) entry which is preliminary data.</text>
</comment>
<feature type="modified residue" description="4-aspartylphosphate" evidence="2">
    <location>
        <position position="56"/>
    </location>
</feature>
<dbReference type="SMART" id="SM00448">
    <property type="entry name" value="REC"/>
    <property type="match status" value="1"/>
</dbReference>
<accession>A0ABT4ZKC3</accession>
<gene>
    <name evidence="4" type="ORF">PAF17_19580</name>
</gene>
<dbReference type="Pfam" id="PF00072">
    <property type="entry name" value="Response_reg"/>
    <property type="match status" value="1"/>
</dbReference>
<protein>
    <submittedName>
        <fullName evidence="4">Response regulator</fullName>
    </submittedName>
</protein>
<feature type="domain" description="Response regulatory" evidence="3">
    <location>
        <begin position="7"/>
        <end position="121"/>
    </location>
</feature>
<dbReference type="EMBL" id="JAQBIE010000049">
    <property type="protein sequence ID" value="MDB6179659.1"/>
    <property type="molecule type" value="Genomic_DNA"/>
</dbReference>